<name>A0A448XMV0_9PLAT</name>
<protein>
    <submittedName>
        <fullName evidence="1">Uncharacterized protein</fullName>
    </submittedName>
</protein>
<dbReference type="EMBL" id="CAAALY010265080">
    <property type="protein sequence ID" value="VEL40481.1"/>
    <property type="molecule type" value="Genomic_DNA"/>
</dbReference>
<dbReference type="OrthoDB" id="6236709at2759"/>
<reference evidence="1" key="1">
    <citation type="submission" date="2018-11" db="EMBL/GenBank/DDBJ databases">
        <authorList>
            <consortium name="Pathogen Informatics"/>
        </authorList>
    </citation>
    <scope>NUCLEOTIDE SEQUENCE</scope>
</reference>
<sequence length="67" mass="7983">MDTERSELEEHIAQTGHEINWKAIERRPPYGDNTRKRKIIEAIDIIVEKNLMNRRLEDGRVSDNFAY</sequence>
<accession>A0A448XMV0</accession>
<evidence type="ECO:0000313" key="2">
    <source>
        <dbReference type="Proteomes" id="UP000784294"/>
    </source>
</evidence>
<comment type="caution">
    <text evidence="1">The sequence shown here is derived from an EMBL/GenBank/DDBJ whole genome shotgun (WGS) entry which is preliminary data.</text>
</comment>
<dbReference type="AlphaFoldDB" id="A0A448XMV0"/>
<organism evidence="1 2">
    <name type="scientific">Protopolystoma xenopodis</name>
    <dbReference type="NCBI Taxonomy" id="117903"/>
    <lineage>
        <taxon>Eukaryota</taxon>
        <taxon>Metazoa</taxon>
        <taxon>Spiralia</taxon>
        <taxon>Lophotrochozoa</taxon>
        <taxon>Platyhelminthes</taxon>
        <taxon>Monogenea</taxon>
        <taxon>Polyopisthocotylea</taxon>
        <taxon>Polystomatidea</taxon>
        <taxon>Polystomatidae</taxon>
        <taxon>Protopolystoma</taxon>
    </lineage>
</organism>
<proteinExistence type="predicted"/>
<keyword evidence="2" id="KW-1185">Reference proteome</keyword>
<gene>
    <name evidence="1" type="ORF">PXEA_LOCUS33921</name>
</gene>
<evidence type="ECO:0000313" key="1">
    <source>
        <dbReference type="EMBL" id="VEL40481.1"/>
    </source>
</evidence>
<dbReference type="Proteomes" id="UP000784294">
    <property type="component" value="Unassembled WGS sequence"/>
</dbReference>